<dbReference type="Gene3D" id="3.30.540.10">
    <property type="entry name" value="Fructose-1,6-Bisphosphatase, subunit A, domain 1"/>
    <property type="match status" value="1"/>
</dbReference>
<evidence type="ECO:0000256" key="7">
    <source>
        <dbReference type="ARBA" id="ARBA00042530"/>
    </source>
</evidence>
<dbReference type="Pfam" id="PF00459">
    <property type="entry name" value="Inositol_P"/>
    <property type="match status" value="1"/>
</dbReference>
<keyword evidence="5 8" id="KW-0460">Magnesium</keyword>
<evidence type="ECO:0000256" key="5">
    <source>
        <dbReference type="ARBA" id="ARBA00022842"/>
    </source>
</evidence>
<dbReference type="GO" id="GO:0046872">
    <property type="term" value="F:metal ion binding"/>
    <property type="evidence" value="ECO:0007669"/>
    <property type="project" value="UniProtKB-KW"/>
</dbReference>
<protein>
    <recommendedName>
        <fullName evidence="3">inositol-phosphate phosphatase</fullName>
        <ecNumber evidence="3">3.1.3.25</ecNumber>
    </recommendedName>
    <alternativeName>
        <fullName evidence="6">3'(2'),5-bisphosphonucleoside 3'(2')-phosphohydrolase</fullName>
    </alternativeName>
    <alternativeName>
        <fullName evidence="7">DPNPase</fullName>
    </alternativeName>
</protein>
<comment type="catalytic activity">
    <reaction evidence="2">
        <text>adenosine 3',5'-bisphosphate + H2O = AMP + phosphate</text>
        <dbReference type="Rhea" id="RHEA:10040"/>
        <dbReference type="ChEBI" id="CHEBI:15377"/>
        <dbReference type="ChEBI" id="CHEBI:43474"/>
        <dbReference type="ChEBI" id="CHEBI:58343"/>
        <dbReference type="ChEBI" id="CHEBI:456215"/>
        <dbReference type="EC" id="3.1.3.7"/>
    </reaction>
</comment>
<dbReference type="PROSITE" id="PS00629">
    <property type="entry name" value="IMP_1"/>
    <property type="match status" value="1"/>
</dbReference>
<comment type="cofactor">
    <cofactor evidence="8">
        <name>Mg(2+)</name>
        <dbReference type="ChEBI" id="CHEBI:18420"/>
    </cofactor>
</comment>
<sequence length="288" mass="31765">MKDLSEILIIAREVAWGASKLLGSYYHGTALAPDLDIKYKDNEPVTVADIAVSEYILSQLKAALGEADFGYISEETYKSQQEKNPHEWVWIIDPLDGTKDFINKTGEYAIHIALIQGTQPILAVVAIPETQTLYYAIRGGGTFRETATGSVAVRVNCTKNIQDLILVVSRSHRNDRLEYLLQHLPCQNQKAIGSVGCKIAAIIEQQADVYISLSGKSAPKDWDMAAPELILTEAGGQFTHCDCTPLAYNTGDIHQWGDLLASNRHHQVLCREATKILTQFPNHSSGVD</sequence>
<feature type="binding site" evidence="8">
    <location>
        <position position="223"/>
    </location>
    <ligand>
        <name>Mg(2+)</name>
        <dbReference type="ChEBI" id="CHEBI:18420"/>
        <label>1</label>
        <note>catalytic</note>
    </ligand>
</feature>
<dbReference type="SUPFAM" id="SSF56655">
    <property type="entry name" value="Carbohydrate phosphatase"/>
    <property type="match status" value="1"/>
</dbReference>
<evidence type="ECO:0000256" key="3">
    <source>
        <dbReference type="ARBA" id="ARBA00013106"/>
    </source>
</evidence>
<name>A0A2S6CUL1_9CYAN</name>
<evidence type="ECO:0000256" key="6">
    <source>
        <dbReference type="ARBA" id="ARBA00041694"/>
    </source>
</evidence>
<organism evidence="9 10">
    <name type="scientific">Cuspidothrix issatschenkoi CHARLIE-1</name>
    <dbReference type="NCBI Taxonomy" id="2052836"/>
    <lineage>
        <taxon>Bacteria</taxon>
        <taxon>Bacillati</taxon>
        <taxon>Cyanobacteriota</taxon>
        <taxon>Cyanophyceae</taxon>
        <taxon>Nostocales</taxon>
        <taxon>Aphanizomenonaceae</taxon>
        <taxon>Cuspidothrix</taxon>
    </lineage>
</organism>
<dbReference type="EC" id="3.1.3.25" evidence="3"/>
<dbReference type="RefSeq" id="WP_104387698.1">
    <property type="nucleotide sequence ID" value="NZ_PGEM01000067.1"/>
</dbReference>
<reference evidence="9 10" key="1">
    <citation type="submission" date="2018-02" db="EMBL/GenBank/DDBJ databases">
        <title>Discovery of a pederin family compound in a non-symbiotic bloom-forming cyanobacterium.</title>
        <authorList>
            <person name="Kust A."/>
            <person name="Mares J."/>
            <person name="Jokela J."/>
            <person name="Urajova P."/>
            <person name="Hajek J."/>
            <person name="Saurav K."/>
            <person name="Voracova K."/>
            <person name="Fewer D.P."/>
            <person name="Haapaniemi E."/>
            <person name="Permi P."/>
            <person name="Rehakova K."/>
            <person name="Sivonen K."/>
            <person name="Hrouzek P."/>
        </authorList>
    </citation>
    <scope>NUCLEOTIDE SEQUENCE [LARGE SCALE GENOMIC DNA]</scope>
    <source>
        <strain evidence="9 10">CHARLIE-1</strain>
    </source>
</reference>
<dbReference type="InterPro" id="IPR020583">
    <property type="entry name" value="Inositol_monoP_metal-BS"/>
</dbReference>
<dbReference type="Proteomes" id="UP000239589">
    <property type="component" value="Unassembled WGS sequence"/>
</dbReference>
<evidence type="ECO:0000256" key="2">
    <source>
        <dbReference type="ARBA" id="ARBA00001625"/>
    </source>
</evidence>
<dbReference type="GO" id="GO:0052834">
    <property type="term" value="F:inositol monophosphate phosphatase activity"/>
    <property type="evidence" value="ECO:0007669"/>
    <property type="project" value="UniProtKB-EC"/>
</dbReference>
<evidence type="ECO:0000256" key="4">
    <source>
        <dbReference type="ARBA" id="ARBA00022723"/>
    </source>
</evidence>
<comment type="catalytic activity">
    <reaction evidence="1">
        <text>a myo-inositol phosphate + H2O = myo-inositol + phosphate</text>
        <dbReference type="Rhea" id="RHEA:24056"/>
        <dbReference type="ChEBI" id="CHEBI:15377"/>
        <dbReference type="ChEBI" id="CHEBI:17268"/>
        <dbReference type="ChEBI" id="CHEBI:43474"/>
        <dbReference type="ChEBI" id="CHEBI:84139"/>
        <dbReference type="EC" id="3.1.3.25"/>
    </reaction>
</comment>
<dbReference type="PANTHER" id="PTHR43028">
    <property type="entry name" value="3'(2'),5'-BISPHOSPHATE NUCLEOTIDASE 1"/>
    <property type="match status" value="1"/>
</dbReference>
<dbReference type="PROSITE" id="PS00630">
    <property type="entry name" value="IMP_2"/>
    <property type="match status" value="1"/>
</dbReference>
<gene>
    <name evidence="9" type="ORF">CUN59_09905</name>
</gene>
<accession>A0A2S6CUL1</accession>
<dbReference type="PRINTS" id="PR00377">
    <property type="entry name" value="IMPHPHTASES"/>
</dbReference>
<dbReference type="InterPro" id="IPR000760">
    <property type="entry name" value="Inositol_monophosphatase-like"/>
</dbReference>
<evidence type="ECO:0000313" key="10">
    <source>
        <dbReference type="Proteomes" id="UP000239589"/>
    </source>
</evidence>
<dbReference type="PANTHER" id="PTHR43028:SF1">
    <property type="entry name" value="AMMONIUM TRANSPORT PROTEIN"/>
    <property type="match status" value="1"/>
</dbReference>
<feature type="binding site" evidence="8">
    <location>
        <position position="95"/>
    </location>
    <ligand>
        <name>Mg(2+)</name>
        <dbReference type="ChEBI" id="CHEBI:18420"/>
        <label>1</label>
        <note>catalytic</note>
    </ligand>
</feature>
<feature type="binding site" evidence="8">
    <location>
        <position position="96"/>
    </location>
    <ligand>
        <name>Mg(2+)</name>
        <dbReference type="ChEBI" id="CHEBI:18420"/>
        <label>1</label>
        <note>catalytic</note>
    </ligand>
</feature>
<evidence type="ECO:0000256" key="8">
    <source>
        <dbReference type="PIRSR" id="PIRSR600760-2"/>
    </source>
</evidence>
<dbReference type="GO" id="GO:0000103">
    <property type="term" value="P:sulfate assimilation"/>
    <property type="evidence" value="ECO:0007669"/>
    <property type="project" value="TreeGrafter"/>
</dbReference>
<keyword evidence="10" id="KW-1185">Reference proteome</keyword>
<dbReference type="GO" id="GO:0050427">
    <property type="term" value="P:3'-phosphoadenosine 5'-phosphosulfate metabolic process"/>
    <property type="evidence" value="ECO:0007669"/>
    <property type="project" value="TreeGrafter"/>
</dbReference>
<proteinExistence type="predicted"/>
<comment type="caution">
    <text evidence="9">The sequence shown here is derived from an EMBL/GenBank/DDBJ whole genome shotgun (WGS) entry which is preliminary data.</text>
</comment>
<feature type="binding site" evidence="8">
    <location>
        <position position="93"/>
    </location>
    <ligand>
        <name>Mg(2+)</name>
        <dbReference type="ChEBI" id="CHEBI:18420"/>
        <label>2</label>
    </ligand>
</feature>
<feature type="binding site" evidence="8">
    <location>
        <position position="74"/>
    </location>
    <ligand>
        <name>Mg(2+)</name>
        <dbReference type="ChEBI" id="CHEBI:18420"/>
        <label>1</label>
        <note>catalytic</note>
    </ligand>
</feature>
<keyword evidence="4 8" id="KW-0479">Metal-binding</keyword>
<evidence type="ECO:0000256" key="1">
    <source>
        <dbReference type="ARBA" id="ARBA00001033"/>
    </source>
</evidence>
<dbReference type="EMBL" id="PGEM01000067">
    <property type="protein sequence ID" value="PPJ63458.1"/>
    <property type="molecule type" value="Genomic_DNA"/>
</dbReference>
<dbReference type="InterPro" id="IPR020550">
    <property type="entry name" value="Inositol_monophosphatase_CS"/>
</dbReference>
<dbReference type="InterPro" id="IPR050725">
    <property type="entry name" value="CysQ/Inositol_MonoPase"/>
</dbReference>
<dbReference type="AlphaFoldDB" id="A0A2S6CUL1"/>
<dbReference type="Gene3D" id="3.40.190.80">
    <property type="match status" value="1"/>
</dbReference>
<dbReference type="GO" id="GO:0046854">
    <property type="term" value="P:phosphatidylinositol phosphate biosynthetic process"/>
    <property type="evidence" value="ECO:0007669"/>
    <property type="project" value="InterPro"/>
</dbReference>
<evidence type="ECO:0000313" key="9">
    <source>
        <dbReference type="EMBL" id="PPJ63458.1"/>
    </source>
</evidence>
<dbReference type="GO" id="GO:0008441">
    <property type="term" value="F:3'(2'),5'-bisphosphate nucleotidase activity"/>
    <property type="evidence" value="ECO:0007669"/>
    <property type="project" value="UniProtKB-EC"/>
</dbReference>
<dbReference type="CDD" id="cd01638">
    <property type="entry name" value="CysQ"/>
    <property type="match status" value="1"/>
</dbReference>
<dbReference type="OrthoDB" id="9772456at2"/>